<evidence type="ECO:0000313" key="16">
    <source>
        <dbReference type="Proteomes" id="UP000805418"/>
    </source>
</evidence>
<comment type="subunit">
    <text evidence="11">Component of the precatalytic spliceosome (spliceosome B complex). Component of the U4/U6-U5 tri-snRNP complex, a building block of the precatalytic spliceosome (spliceosome B complex). The U4/U6-U5 tri-snRNP complex is composed of the U4, U6 and U5 snRNAs and at least PRPF3, PRPF4, PRPF6, PRPF8, PRPF31, SNRNP200, TXNL4A, SNRNP40, SNRPB, SNRPD1, SNRPD2, SNRPD3, SNRPE, SNRPF, SNRPG, DDX23, CD2BP2, PPIH, SNU13, EFTUD2, SART1 and USP39, plus LSM2, LSM3, LSM4, LSM5, LSM6, LSM7 and LSM8. LSM2, LSM3, LSM4, LSM5, LSM6, LSM7 and LSM8 form a heptameric, ring-shaped subcomplex (the LSM2-8 complex) that is part of the U4/U6-U5 tri-snRNP complex and the precatalytic spliceosome.</text>
</comment>
<dbReference type="AlphaFoldDB" id="A0A8I3NA72"/>
<keyword evidence="8" id="KW-0539">Nucleus</keyword>
<evidence type="ECO:0000259" key="14">
    <source>
        <dbReference type="SMART" id="SM00651"/>
    </source>
</evidence>
<dbReference type="InterPro" id="IPR001163">
    <property type="entry name" value="Sm_dom_euk/arc"/>
</dbReference>
<evidence type="ECO:0000256" key="1">
    <source>
        <dbReference type="ARBA" id="ARBA00004123"/>
    </source>
</evidence>
<gene>
    <name evidence="15" type="primary">LSM8</name>
</gene>
<comment type="subcellular location">
    <subcellularLocation>
        <location evidence="1">Nucleus</location>
    </subcellularLocation>
</comment>
<reference evidence="15" key="2">
    <citation type="submission" date="2025-08" db="UniProtKB">
        <authorList>
            <consortium name="Ensembl"/>
        </authorList>
    </citation>
    <scope>IDENTIFICATION</scope>
    <source>
        <strain evidence="15">Boxer</strain>
    </source>
</reference>
<dbReference type="GO" id="GO:0003729">
    <property type="term" value="F:mRNA binding"/>
    <property type="evidence" value="ECO:0000318"/>
    <property type="project" value="GO_Central"/>
</dbReference>
<keyword evidence="16" id="KW-1185">Reference proteome</keyword>
<reference evidence="15" key="3">
    <citation type="submission" date="2025-09" db="UniProtKB">
        <authorList>
            <consortium name="Ensembl"/>
        </authorList>
    </citation>
    <scope>IDENTIFICATION</scope>
    <source>
        <strain evidence="15">Boxer</strain>
    </source>
</reference>
<dbReference type="CDD" id="cd01727">
    <property type="entry name" value="LSm8"/>
    <property type="match status" value="1"/>
</dbReference>
<evidence type="ECO:0000313" key="15">
    <source>
        <dbReference type="Ensembl" id="ENSCAFP00845014109.1"/>
    </source>
</evidence>
<comment type="similarity">
    <text evidence="2">Belongs to the snRNP Sm proteins family.</text>
</comment>
<evidence type="ECO:0000256" key="7">
    <source>
        <dbReference type="ARBA" id="ARBA00023187"/>
    </source>
</evidence>
<dbReference type="Ensembl" id="ENSCAFT00845018106.1">
    <property type="protein sequence ID" value="ENSCAFP00845014109.1"/>
    <property type="gene ID" value="ENSCAFG00845010283.1"/>
</dbReference>
<keyword evidence="6" id="KW-0007">Acetylation</keyword>
<evidence type="ECO:0000256" key="2">
    <source>
        <dbReference type="ARBA" id="ARBA00006850"/>
    </source>
</evidence>
<protein>
    <recommendedName>
        <fullName evidence="12">U6 snRNA-associated Sm-like protein LSm8</fullName>
    </recommendedName>
</protein>
<dbReference type="FunCoup" id="A0A8I3NA72">
    <property type="interactions" value="1789"/>
</dbReference>
<dbReference type="FunFam" id="2.30.30.100:FF:000022">
    <property type="entry name" value="U6 snRNA-associated Sm-like protein LSm8"/>
    <property type="match status" value="1"/>
</dbReference>
<dbReference type="Proteomes" id="UP000805418">
    <property type="component" value="Chromosome 14"/>
</dbReference>
<feature type="region of interest" description="Disordered" evidence="13">
    <location>
        <begin position="32"/>
        <end position="52"/>
    </location>
</feature>
<keyword evidence="9" id="KW-0687">Ribonucleoprotein</keyword>
<sequence>MRAGPRALEAAPRPLPGAAAHACWCPGRWRRPRGLSREQPRMRAGPHALEAAPRLRPRHRFTSAASPPGPWGRPPRVVPPPRTRASQQHASLPLLGVKTAGFASSARDFSLVAALGPSLSHRLLPTPPSGSRLLPSARRSLWSPAGNAAEARCARALSPPPRVVGRAPSGSGARRPRRGQSRDSWWAGGAAGAWRAFPAAASPGWLCGAARRPEHHDVRPGELHQPNRGSDHFRWKDDRGTLKGFDQTINLILDESHERVFSSSQGVEQVVLGLYIVRGDNVAVIGEIDEETDSALDLGNIRAEPLNSVAH</sequence>
<dbReference type="Pfam" id="PF01423">
    <property type="entry name" value="LSM"/>
    <property type="match status" value="1"/>
</dbReference>
<dbReference type="PANTHER" id="PTHR15588:SF9">
    <property type="entry name" value="U6 SNRNA-ASSOCIATED SM-LIKE PROTEIN LSM8"/>
    <property type="match status" value="1"/>
</dbReference>
<dbReference type="GO" id="GO:0005688">
    <property type="term" value="C:U6 snRNP"/>
    <property type="evidence" value="ECO:0000318"/>
    <property type="project" value="GO_Central"/>
</dbReference>
<evidence type="ECO:0000256" key="4">
    <source>
        <dbReference type="ARBA" id="ARBA00022728"/>
    </source>
</evidence>
<evidence type="ECO:0000256" key="5">
    <source>
        <dbReference type="ARBA" id="ARBA00022884"/>
    </source>
</evidence>
<evidence type="ECO:0000256" key="12">
    <source>
        <dbReference type="ARBA" id="ARBA00067760"/>
    </source>
</evidence>
<keyword evidence="7" id="KW-0508">mRNA splicing</keyword>
<feature type="region of interest" description="Disordered" evidence="13">
    <location>
        <begin position="159"/>
        <end position="185"/>
    </location>
</feature>
<feature type="domain" description="Sm" evidence="14">
    <location>
        <begin position="228"/>
        <end position="287"/>
    </location>
</feature>
<dbReference type="GeneTree" id="ENSGT00730000111212"/>
<evidence type="ECO:0000256" key="11">
    <source>
        <dbReference type="ARBA" id="ARBA00063389"/>
    </source>
</evidence>
<accession>A0A8I3NA72</accession>
<evidence type="ECO:0000256" key="3">
    <source>
        <dbReference type="ARBA" id="ARBA00022664"/>
    </source>
</evidence>
<dbReference type="SUPFAM" id="SSF50182">
    <property type="entry name" value="Sm-like ribonucleoproteins"/>
    <property type="match status" value="1"/>
</dbReference>
<evidence type="ECO:0000256" key="10">
    <source>
        <dbReference type="ARBA" id="ARBA00056431"/>
    </source>
</evidence>
<dbReference type="OrthoDB" id="10263346at2759"/>
<dbReference type="GO" id="GO:0000398">
    <property type="term" value="P:mRNA splicing, via spliceosome"/>
    <property type="evidence" value="ECO:0000318"/>
    <property type="project" value="GO_Central"/>
</dbReference>
<organism evidence="15 16">
    <name type="scientific">Canis lupus familiaris</name>
    <name type="common">Dog</name>
    <name type="synonym">Canis familiaris</name>
    <dbReference type="NCBI Taxonomy" id="9615"/>
    <lineage>
        <taxon>Eukaryota</taxon>
        <taxon>Metazoa</taxon>
        <taxon>Chordata</taxon>
        <taxon>Craniata</taxon>
        <taxon>Vertebrata</taxon>
        <taxon>Euteleostomi</taxon>
        <taxon>Mammalia</taxon>
        <taxon>Eutheria</taxon>
        <taxon>Laurasiatheria</taxon>
        <taxon>Carnivora</taxon>
        <taxon>Caniformia</taxon>
        <taxon>Canidae</taxon>
        <taxon>Canis</taxon>
    </lineage>
</organism>
<name>A0A8I3NA72_CANLF</name>
<evidence type="ECO:0000256" key="8">
    <source>
        <dbReference type="ARBA" id="ARBA00023242"/>
    </source>
</evidence>
<dbReference type="InterPro" id="IPR044642">
    <property type="entry name" value="PTHR15588"/>
</dbReference>
<dbReference type="Gene3D" id="2.30.30.100">
    <property type="match status" value="1"/>
</dbReference>
<dbReference type="GO" id="GO:0046540">
    <property type="term" value="C:U4/U6 x U5 tri-snRNP complex"/>
    <property type="evidence" value="ECO:0000318"/>
    <property type="project" value="GO_Central"/>
</dbReference>
<dbReference type="PANTHER" id="PTHR15588">
    <property type="entry name" value="LSM1"/>
    <property type="match status" value="1"/>
</dbReference>
<keyword evidence="4" id="KW-0747">Spliceosome</keyword>
<evidence type="ECO:0000256" key="9">
    <source>
        <dbReference type="ARBA" id="ARBA00023274"/>
    </source>
</evidence>
<keyword evidence="5" id="KW-0694">RNA-binding</keyword>
<evidence type="ECO:0000256" key="6">
    <source>
        <dbReference type="ARBA" id="ARBA00022990"/>
    </source>
</evidence>
<dbReference type="GO" id="GO:0071011">
    <property type="term" value="C:precatalytic spliceosome"/>
    <property type="evidence" value="ECO:0000318"/>
    <property type="project" value="GO_Central"/>
</dbReference>
<evidence type="ECO:0000256" key="13">
    <source>
        <dbReference type="SAM" id="MobiDB-lite"/>
    </source>
</evidence>
<keyword evidence="3" id="KW-0507">mRNA processing</keyword>
<dbReference type="InterPro" id="IPR010920">
    <property type="entry name" value="LSM_dom_sf"/>
</dbReference>
<reference evidence="15" key="1">
    <citation type="submission" date="2020-03" db="EMBL/GenBank/DDBJ databases">
        <title>Long-read based genome assembly of a Labrador retriever dog.</title>
        <authorList>
            <person name="Eory L."/>
            <person name="Zhang W."/>
            <person name="Schoenebeck J."/>
        </authorList>
    </citation>
    <scope>NUCLEOTIDE SEQUENCE [LARGE SCALE GENOMIC DNA]</scope>
    <source>
        <strain evidence="15">Labrador retriever</strain>
    </source>
</reference>
<dbReference type="InterPro" id="IPR034103">
    <property type="entry name" value="Lsm8"/>
</dbReference>
<proteinExistence type="inferred from homology"/>
<comment type="function">
    <text evidence="10">Plays a role in pre-mRNA splicing as component of the U4/U6-U5 tri-snRNP complex that is involved in spliceosome assembly, and as component of the precatalytic spliceosome (spliceosome B complex). The heptameric LSM2-8 complex binds specifically to the 3'-terminal U-tract of U6 snRNA.</text>
</comment>
<dbReference type="SMART" id="SM00651">
    <property type="entry name" value="Sm"/>
    <property type="match status" value="1"/>
</dbReference>